<name>A0A5B8JGL1_9ACTN</name>
<feature type="region of interest" description="Disordered" evidence="1">
    <location>
        <begin position="97"/>
        <end position="116"/>
    </location>
</feature>
<dbReference type="GO" id="GO:0043531">
    <property type="term" value="F:ADP binding"/>
    <property type="evidence" value="ECO:0007669"/>
    <property type="project" value="InterPro"/>
</dbReference>
<protein>
    <submittedName>
        <fullName evidence="2">Helix-turn-helix domain-containing protein</fullName>
    </submittedName>
</protein>
<dbReference type="InterPro" id="IPR001387">
    <property type="entry name" value="Cro/C1-type_HTH"/>
</dbReference>
<organism evidence="2 3">
    <name type="scientific">Streptomyces qinzhouensis</name>
    <dbReference type="NCBI Taxonomy" id="2599401"/>
    <lineage>
        <taxon>Bacteria</taxon>
        <taxon>Bacillati</taxon>
        <taxon>Actinomycetota</taxon>
        <taxon>Actinomycetes</taxon>
        <taxon>Kitasatosporales</taxon>
        <taxon>Streptomycetaceae</taxon>
        <taxon>Streptomyces</taxon>
    </lineage>
</organism>
<dbReference type="OrthoDB" id="5521887at2"/>
<dbReference type="PRINTS" id="PR00364">
    <property type="entry name" value="DISEASERSIST"/>
</dbReference>
<dbReference type="EMBL" id="CP042266">
    <property type="protein sequence ID" value="QDY79424.1"/>
    <property type="molecule type" value="Genomic_DNA"/>
</dbReference>
<evidence type="ECO:0000313" key="2">
    <source>
        <dbReference type="EMBL" id="QDY79424.1"/>
    </source>
</evidence>
<accession>A0A5B8JGL1</accession>
<reference evidence="2 3" key="1">
    <citation type="submission" date="2019-07" db="EMBL/GenBank/DDBJ databases">
        <authorList>
            <person name="Zhu P."/>
        </authorList>
    </citation>
    <scope>NUCLEOTIDE SEQUENCE [LARGE SCALE GENOMIC DNA]</scope>
    <source>
        <strain evidence="2 3">SSL-25</strain>
    </source>
</reference>
<dbReference type="CDD" id="cd00093">
    <property type="entry name" value="HTH_XRE"/>
    <property type="match status" value="1"/>
</dbReference>
<evidence type="ECO:0000256" key="1">
    <source>
        <dbReference type="SAM" id="MobiDB-lite"/>
    </source>
</evidence>
<keyword evidence="3" id="KW-1185">Reference proteome</keyword>
<gene>
    <name evidence="2" type="ORF">FQU76_26100</name>
</gene>
<evidence type="ECO:0000313" key="3">
    <source>
        <dbReference type="Proteomes" id="UP000320580"/>
    </source>
</evidence>
<proteinExistence type="predicted"/>
<dbReference type="Pfam" id="PF13560">
    <property type="entry name" value="HTH_31"/>
    <property type="match status" value="1"/>
</dbReference>
<dbReference type="AlphaFoldDB" id="A0A5B8JGL1"/>
<dbReference type="PANTHER" id="PTHR47691:SF3">
    <property type="entry name" value="HTH-TYPE TRANSCRIPTIONAL REGULATOR RV0890C-RELATED"/>
    <property type="match status" value="1"/>
</dbReference>
<dbReference type="Gene3D" id="3.40.50.300">
    <property type="entry name" value="P-loop containing nucleotide triphosphate hydrolases"/>
    <property type="match status" value="1"/>
</dbReference>
<sequence>MTDVDPARAGTSEEYLLLLRQRREVAGLSYRQLERRARKDGGSLPPSTVATMLRRSTLPGPDLIVAYVRACGGGAAEVADWLAARARLAAAAVVPAEPEPDRAGPGFAPFPARTGGMDRAARTARDAGGAGGTGGTGRAFVPPRQLPPAVAVLVGSGRAGAELDAVADRRGSGLAIVTGPPGSGKSAVAVHWAHRAAHRFPDGQLYVDLRGHRPGVGPLSTAEALTYLLVGLGVPAGAVPADEVQAAAVFRSLVADRKVLVLLDGAVCAEQIRLLRPGGPGTCTVVTSRDSLVGLAVRDAGRTVRIGPLDREASVQLLARAAGERTVAAEPEAARGLAARCEGLPLALRIAAAALDAGARAPIAGLLDRMRGEGRLGALELHSDGSAGLEAAFACSYRGLDAAQRRMFTLLGVLTETVGPDPAPAAPTVPVLAVAAGVPVTRARAVLRGLVDVHLLVRLPGDRYAVPGLLRDYALRLAQEEPATVPANVPAAVSGAVPGAVPHPVPGIVPGVVSGAPLHTRRALVPSRPTAGV</sequence>
<dbReference type="Proteomes" id="UP000320580">
    <property type="component" value="Chromosome"/>
</dbReference>
<dbReference type="InterPro" id="IPR027417">
    <property type="entry name" value="P-loop_NTPase"/>
</dbReference>
<dbReference type="SUPFAM" id="SSF52540">
    <property type="entry name" value="P-loop containing nucleoside triphosphate hydrolases"/>
    <property type="match status" value="1"/>
</dbReference>
<dbReference type="RefSeq" id="WP_146482713.1">
    <property type="nucleotide sequence ID" value="NZ_CP042266.1"/>
</dbReference>
<dbReference type="KEGG" id="sqz:FQU76_26100"/>
<dbReference type="PANTHER" id="PTHR47691">
    <property type="entry name" value="REGULATOR-RELATED"/>
    <property type="match status" value="1"/>
</dbReference>